<dbReference type="Pfam" id="PF00512">
    <property type="entry name" value="HisKA"/>
    <property type="match status" value="1"/>
</dbReference>
<reference evidence="15 16" key="1">
    <citation type="submission" date="2010-08" db="EMBL/GenBank/DDBJ databases">
        <title>The draft genome of Desulfovibrio fructosovorans JJ.</title>
        <authorList>
            <consortium name="US DOE Joint Genome Institute (JGI-PGF)"/>
            <person name="Lucas S."/>
            <person name="Copeland A."/>
            <person name="Lapidus A."/>
            <person name="Cheng J.-F."/>
            <person name="Bruce D."/>
            <person name="Goodwin L."/>
            <person name="Pitluck S."/>
            <person name="Land M.L."/>
            <person name="Hauser L."/>
            <person name="Chang Y.-J."/>
            <person name="Jeffries C."/>
            <person name="Wall J.D."/>
            <person name="Stahl D.A."/>
            <person name="Arkin A.P."/>
            <person name="Dehal P."/>
            <person name="Stolyar S.M."/>
            <person name="Hazen T.C."/>
            <person name="Woyke T.J."/>
        </authorList>
    </citation>
    <scope>NUCLEOTIDE SEQUENCE [LARGE SCALE GENOMIC DNA]</scope>
    <source>
        <strain evidence="15 16">JJ</strain>
    </source>
</reference>
<dbReference type="OrthoDB" id="9812395at2"/>
<dbReference type="FunFam" id="1.10.287.130:FF:000002">
    <property type="entry name" value="Two-component osmosensing histidine kinase"/>
    <property type="match status" value="1"/>
</dbReference>
<dbReference type="AlphaFoldDB" id="E1K083"/>
<dbReference type="CDD" id="cd00130">
    <property type="entry name" value="PAS"/>
    <property type="match status" value="3"/>
</dbReference>
<dbReference type="CDD" id="cd16922">
    <property type="entry name" value="HATPase_EvgS-ArcB-TorS-like"/>
    <property type="match status" value="1"/>
</dbReference>
<comment type="caution">
    <text evidence="15">The sequence shown here is derived from an EMBL/GenBank/DDBJ whole genome shotgun (WGS) entry which is preliminary data.</text>
</comment>
<dbReference type="GO" id="GO:0005524">
    <property type="term" value="F:ATP binding"/>
    <property type="evidence" value="ECO:0007669"/>
    <property type="project" value="UniProtKB-KW"/>
</dbReference>
<gene>
    <name evidence="15" type="ORF">DesfrDRAFT_3283</name>
</gene>
<organism evidence="15 16">
    <name type="scientific">Solidesulfovibrio fructosivorans JJ]</name>
    <dbReference type="NCBI Taxonomy" id="596151"/>
    <lineage>
        <taxon>Bacteria</taxon>
        <taxon>Pseudomonadati</taxon>
        <taxon>Thermodesulfobacteriota</taxon>
        <taxon>Desulfovibrionia</taxon>
        <taxon>Desulfovibrionales</taxon>
        <taxon>Desulfovibrionaceae</taxon>
        <taxon>Solidesulfovibrio</taxon>
    </lineage>
</organism>
<dbReference type="InterPro" id="IPR003661">
    <property type="entry name" value="HisK_dim/P_dom"/>
</dbReference>
<keyword evidence="11" id="KW-0175">Coiled coil</keyword>
<evidence type="ECO:0000313" key="15">
    <source>
        <dbReference type="EMBL" id="EFL50001.1"/>
    </source>
</evidence>
<feature type="domain" description="PAS" evidence="13">
    <location>
        <begin position="16"/>
        <end position="87"/>
    </location>
</feature>
<dbReference type="eggNOG" id="COG4251">
    <property type="taxonomic scope" value="Bacteria"/>
</dbReference>
<dbReference type="FunFam" id="3.30.565.10:FF:000010">
    <property type="entry name" value="Sensor histidine kinase RcsC"/>
    <property type="match status" value="1"/>
</dbReference>
<dbReference type="PROSITE" id="PS50113">
    <property type="entry name" value="PAC"/>
    <property type="match status" value="2"/>
</dbReference>
<dbReference type="InterPro" id="IPR001610">
    <property type="entry name" value="PAC"/>
</dbReference>
<dbReference type="SUPFAM" id="SSF55785">
    <property type="entry name" value="PYP-like sensor domain (PAS domain)"/>
    <property type="match status" value="3"/>
</dbReference>
<dbReference type="PANTHER" id="PTHR45339:SF1">
    <property type="entry name" value="HYBRID SIGNAL TRANSDUCTION HISTIDINE KINASE J"/>
    <property type="match status" value="1"/>
</dbReference>
<feature type="domain" description="Histidine kinase" evidence="12">
    <location>
        <begin position="459"/>
        <end position="688"/>
    </location>
</feature>
<dbReference type="InterPro" id="IPR036097">
    <property type="entry name" value="HisK_dim/P_sf"/>
</dbReference>
<dbReference type="GO" id="GO:0000155">
    <property type="term" value="F:phosphorelay sensor kinase activity"/>
    <property type="evidence" value="ECO:0007669"/>
    <property type="project" value="InterPro"/>
</dbReference>
<evidence type="ECO:0000259" key="13">
    <source>
        <dbReference type="PROSITE" id="PS50112"/>
    </source>
</evidence>
<keyword evidence="8" id="KW-0902">Two-component regulatory system</keyword>
<dbReference type="EC" id="2.7.13.3" evidence="2"/>
<keyword evidence="6 15" id="KW-0418">Kinase</keyword>
<keyword evidence="3" id="KW-0597">Phosphoprotein</keyword>
<evidence type="ECO:0000256" key="3">
    <source>
        <dbReference type="ARBA" id="ARBA00022553"/>
    </source>
</evidence>
<evidence type="ECO:0000256" key="9">
    <source>
        <dbReference type="ARBA" id="ARBA00064003"/>
    </source>
</evidence>
<dbReference type="Pfam" id="PF08447">
    <property type="entry name" value="PAS_3"/>
    <property type="match status" value="1"/>
</dbReference>
<dbReference type="InterPro" id="IPR036890">
    <property type="entry name" value="HATPase_C_sf"/>
</dbReference>
<evidence type="ECO:0000256" key="8">
    <source>
        <dbReference type="ARBA" id="ARBA00023012"/>
    </source>
</evidence>
<dbReference type="InterPro" id="IPR003594">
    <property type="entry name" value="HATPase_dom"/>
</dbReference>
<dbReference type="SMART" id="SM00388">
    <property type="entry name" value="HisKA"/>
    <property type="match status" value="1"/>
</dbReference>
<dbReference type="Pfam" id="PF08448">
    <property type="entry name" value="PAS_4"/>
    <property type="match status" value="1"/>
</dbReference>
<dbReference type="Proteomes" id="UP000006250">
    <property type="component" value="Unassembled WGS sequence"/>
</dbReference>
<name>E1K083_SOLFR</name>
<evidence type="ECO:0000256" key="4">
    <source>
        <dbReference type="ARBA" id="ARBA00022679"/>
    </source>
</evidence>
<evidence type="ECO:0000259" key="14">
    <source>
        <dbReference type="PROSITE" id="PS50113"/>
    </source>
</evidence>
<feature type="domain" description="PAS" evidence="13">
    <location>
        <begin position="272"/>
        <end position="345"/>
    </location>
</feature>
<dbReference type="SUPFAM" id="SSF55874">
    <property type="entry name" value="ATPase domain of HSP90 chaperone/DNA topoisomerase II/histidine kinase"/>
    <property type="match status" value="1"/>
</dbReference>
<evidence type="ECO:0000256" key="5">
    <source>
        <dbReference type="ARBA" id="ARBA00022741"/>
    </source>
</evidence>
<feature type="domain" description="PAC" evidence="14">
    <location>
        <begin position="350"/>
        <end position="402"/>
    </location>
</feature>
<dbReference type="InterPro" id="IPR013656">
    <property type="entry name" value="PAS_4"/>
</dbReference>
<evidence type="ECO:0000256" key="7">
    <source>
        <dbReference type="ARBA" id="ARBA00022840"/>
    </source>
</evidence>
<evidence type="ECO:0000256" key="6">
    <source>
        <dbReference type="ARBA" id="ARBA00022777"/>
    </source>
</evidence>
<dbReference type="InterPro" id="IPR035965">
    <property type="entry name" value="PAS-like_dom_sf"/>
</dbReference>
<accession>E1K083</accession>
<dbReference type="Gene3D" id="3.30.450.20">
    <property type="entry name" value="PAS domain"/>
    <property type="match status" value="3"/>
</dbReference>
<dbReference type="STRING" id="596151.DesfrDRAFT_3283"/>
<dbReference type="InterPro" id="IPR000700">
    <property type="entry name" value="PAS-assoc_C"/>
</dbReference>
<dbReference type="SMART" id="SM00387">
    <property type="entry name" value="HATPase_c"/>
    <property type="match status" value="1"/>
</dbReference>
<dbReference type="EMBL" id="AECZ01000028">
    <property type="protein sequence ID" value="EFL50001.1"/>
    <property type="molecule type" value="Genomic_DNA"/>
</dbReference>
<proteinExistence type="predicted"/>
<evidence type="ECO:0000256" key="1">
    <source>
        <dbReference type="ARBA" id="ARBA00000085"/>
    </source>
</evidence>
<dbReference type="eggNOG" id="COG2205">
    <property type="taxonomic scope" value="Bacteria"/>
</dbReference>
<keyword evidence="7" id="KW-0067">ATP-binding</keyword>
<dbReference type="PROSITE" id="PS50112">
    <property type="entry name" value="PAS"/>
    <property type="match status" value="3"/>
</dbReference>
<comment type="catalytic activity">
    <reaction evidence="1">
        <text>ATP + protein L-histidine = ADP + protein N-phospho-L-histidine.</text>
        <dbReference type="EC" id="2.7.13.3"/>
    </reaction>
</comment>
<sequence>MPDQPAPRASPLPCDAGSMLAALWEAAGDIVVVIDAVGRLAAINESGLRLLGQTREQAVGSDWFDLALPPKDNDNARILHRALLDGELSPKDLTQNQTIRTALGWRRLRWGLGLIDGPDGQPAMVLACGRDVDAQSQLEAAVREKEAEYRDILDAANDAIFIQDPATGQILDANERAVSLYGYGVDELRRITPDGLSAGTPPHTGAAALAKLDQARRGQPQLFEWLARDKTGRLFWTEVNLRHAVVRGQDRIIAVVRDITERKNAERALRESEKKFRQLAETIGEVFWLASPDVKRIFYVSPAYETLWGRPPVSLYASPQSWLDSVHPEDRDKVLDHMTRLASGPPARGIFPDFRVVRDDGSVRWVQARYFPVIGDSGGVSRLAGTLEDITDRVQTRLELERVNERLEDMVRKRTQTLNRMNEELIHEVLERREAEASMARAKEAAEAASRAKSAFLANISHEIRTPMNGILGMAQILGQTGLSDDQKEFLKDIEGSASSLLALINDLLDFSRIEAERVELAHEAFGLRAVLASVEAAMGAPAREKGLELSVDISPDVPDMLLGDADRLRQVLTNLVGNAIKFTDHGGVVVQAQCVEACRPAEAITRGMRQELLFSVSDTGIGILPEDTSRIFEAFTQADGSYTRRFGGTGLGLAITRRLVALMGGELGVDSVPDQGSVFTFSLTFELEPLSPRH</sequence>
<dbReference type="InterPro" id="IPR005467">
    <property type="entry name" value="His_kinase_dom"/>
</dbReference>
<dbReference type="CDD" id="cd00082">
    <property type="entry name" value="HisKA"/>
    <property type="match status" value="1"/>
</dbReference>
<dbReference type="Pfam" id="PF13426">
    <property type="entry name" value="PAS_9"/>
    <property type="match status" value="1"/>
</dbReference>
<keyword evidence="16" id="KW-1185">Reference proteome</keyword>
<protein>
    <recommendedName>
        <fullName evidence="10">Sensory/regulatory protein RpfC</fullName>
        <ecNumber evidence="2">2.7.13.3</ecNumber>
    </recommendedName>
</protein>
<dbReference type="Gene3D" id="1.10.287.130">
    <property type="match status" value="1"/>
</dbReference>
<evidence type="ECO:0000256" key="10">
    <source>
        <dbReference type="ARBA" id="ARBA00068150"/>
    </source>
</evidence>
<evidence type="ECO:0000313" key="16">
    <source>
        <dbReference type="Proteomes" id="UP000006250"/>
    </source>
</evidence>
<dbReference type="InterPro" id="IPR004358">
    <property type="entry name" value="Sig_transdc_His_kin-like_C"/>
</dbReference>
<keyword evidence="5" id="KW-0547">Nucleotide-binding</keyword>
<feature type="domain" description="PAC" evidence="14">
    <location>
        <begin position="221"/>
        <end position="271"/>
    </location>
</feature>
<dbReference type="InterPro" id="IPR013655">
    <property type="entry name" value="PAS_fold_3"/>
</dbReference>
<dbReference type="Pfam" id="PF02518">
    <property type="entry name" value="HATPase_c"/>
    <property type="match status" value="1"/>
</dbReference>
<dbReference type="NCBIfam" id="TIGR00229">
    <property type="entry name" value="sensory_box"/>
    <property type="match status" value="3"/>
</dbReference>
<dbReference type="PROSITE" id="PS50109">
    <property type="entry name" value="HIS_KIN"/>
    <property type="match status" value="1"/>
</dbReference>
<dbReference type="SMART" id="SM00086">
    <property type="entry name" value="PAC"/>
    <property type="match status" value="3"/>
</dbReference>
<keyword evidence="4" id="KW-0808">Transferase</keyword>
<dbReference type="SMART" id="SM00091">
    <property type="entry name" value="PAS"/>
    <property type="match status" value="3"/>
</dbReference>
<evidence type="ECO:0000256" key="11">
    <source>
        <dbReference type="SAM" id="Coils"/>
    </source>
</evidence>
<evidence type="ECO:0000256" key="2">
    <source>
        <dbReference type="ARBA" id="ARBA00012438"/>
    </source>
</evidence>
<comment type="subunit">
    <text evidence="9">At low DSF concentrations, interacts with RpfF.</text>
</comment>
<dbReference type="PRINTS" id="PR00344">
    <property type="entry name" value="BCTRLSENSOR"/>
</dbReference>
<dbReference type="PANTHER" id="PTHR45339">
    <property type="entry name" value="HYBRID SIGNAL TRANSDUCTION HISTIDINE KINASE J"/>
    <property type="match status" value="1"/>
</dbReference>
<dbReference type="InterPro" id="IPR000014">
    <property type="entry name" value="PAS"/>
</dbReference>
<dbReference type="Gene3D" id="3.30.565.10">
    <property type="entry name" value="Histidine kinase-like ATPase, C-terminal domain"/>
    <property type="match status" value="1"/>
</dbReference>
<feature type="coiled-coil region" evidence="11">
    <location>
        <begin position="393"/>
        <end position="452"/>
    </location>
</feature>
<feature type="domain" description="PAS" evidence="13">
    <location>
        <begin position="145"/>
        <end position="188"/>
    </location>
</feature>
<dbReference type="SUPFAM" id="SSF47384">
    <property type="entry name" value="Homodimeric domain of signal transducing histidine kinase"/>
    <property type="match status" value="1"/>
</dbReference>
<evidence type="ECO:0000259" key="12">
    <source>
        <dbReference type="PROSITE" id="PS50109"/>
    </source>
</evidence>